<dbReference type="GO" id="GO:0009055">
    <property type="term" value="F:electron transfer activity"/>
    <property type="evidence" value="ECO:0007669"/>
    <property type="project" value="InterPro"/>
</dbReference>
<dbReference type="Gene3D" id="1.10.760.10">
    <property type="entry name" value="Cytochrome c-like domain"/>
    <property type="match status" value="1"/>
</dbReference>
<feature type="domain" description="Cytochrome c" evidence="5">
    <location>
        <begin position="4"/>
        <end position="95"/>
    </location>
</feature>
<evidence type="ECO:0000313" key="6">
    <source>
        <dbReference type="EMBL" id="TFW20478.1"/>
    </source>
</evidence>
<keyword evidence="3 4" id="KW-0408">Iron</keyword>
<comment type="caution">
    <text evidence="6">The sequence shown here is derived from an EMBL/GenBank/DDBJ whole genome shotgun (WGS) entry which is preliminary data.</text>
</comment>
<dbReference type="PROSITE" id="PS51007">
    <property type="entry name" value="CYTC"/>
    <property type="match status" value="1"/>
</dbReference>
<dbReference type="Proteomes" id="UP000297729">
    <property type="component" value="Unassembled WGS sequence"/>
</dbReference>
<evidence type="ECO:0000313" key="7">
    <source>
        <dbReference type="Proteomes" id="UP000297729"/>
    </source>
</evidence>
<name>A0A4Y9SCX6_9BURK</name>
<keyword evidence="1 4" id="KW-0349">Heme</keyword>
<dbReference type="OrthoDB" id="3540130at2"/>
<accession>A0A4Y9SCX6</accession>
<dbReference type="InterPro" id="IPR009056">
    <property type="entry name" value="Cyt_c-like_dom"/>
</dbReference>
<dbReference type="SUPFAM" id="SSF46626">
    <property type="entry name" value="Cytochrome c"/>
    <property type="match status" value="1"/>
</dbReference>
<reference evidence="6 7" key="1">
    <citation type="submission" date="2019-03" db="EMBL/GenBank/DDBJ databases">
        <title>Draft Genome Sequence of Duganella callidus sp. nov., a Novel Duganella Species Isolated from Cultivated Soil.</title>
        <authorList>
            <person name="Raths R."/>
            <person name="Peta V."/>
            <person name="Bucking H."/>
        </authorList>
    </citation>
    <scope>NUCLEOTIDE SEQUENCE [LARGE SCALE GENOMIC DNA]</scope>
    <source>
        <strain evidence="6 7">DN04</strain>
    </source>
</reference>
<dbReference type="Pfam" id="PF00034">
    <property type="entry name" value="Cytochrom_C"/>
    <property type="match status" value="1"/>
</dbReference>
<protein>
    <submittedName>
        <fullName evidence="6">C-type cytochrome</fullName>
    </submittedName>
</protein>
<dbReference type="GO" id="GO:0020037">
    <property type="term" value="F:heme binding"/>
    <property type="evidence" value="ECO:0007669"/>
    <property type="project" value="InterPro"/>
</dbReference>
<dbReference type="AlphaFoldDB" id="A0A4Y9SCX6"/>
<organism evidence="6 7">
    <name type="scientific">Duganella callida</name>
    <dbReference type="NCBI Taxonomy" id="2561932"/>
    <lineage>
        <taxon>Bacteria</taxon>
        <taxon>Pseudomonadati</taxon>
        <taxon>Pseudomonadota</taxon>
        <taxon>Betaproteobacteria</taxon>
        <taxon>Burkholderiales</taxon>
        <taxon>Oxalobacteraceae</taxon>
        <taxon>Telluria group</taxon>
        <taxon>Duganella</taxon>
    </lineage>
</organism>
<evidence type="ECO:0000256" key="1">
    <source>
        <dbReference type="ARBA" id="ARBA00022617"/>
    </source>
</evidence>
<dbReference type="InterPro" id="IPR036909">
    <property type="entry name" value="Cyt_c-like_dom_sf"/>
</dbReference>
<evidence type="ECO:0000256" key="3">
    <source>
        <dbReference type="ARBA" id="ARBA00023004"/>
    </source>
</evidence>
<keyword evidence="7" id="KW-1185">Reference proteome</keyword>
<evidence type="ECO:0000256" key="2">
    <source>
        <dbReference type="ARBA" id="ARBA00022723"/>
    </source>
</evidence>
<proteinExistence type="predicted"/>
<dbReference type="GO" id="GO:0046872">
    <property type="term" value="F:metal ion binding"/>
    <property type="evidence" value="ECO:0007669"/>
    <property type="project" value="UniProtKB-KW"/>
</dbReference>
<dbReference type="EMBL" id="SPVG01000150">
    <property type="protein sequence ID" value="TFW20478.1"/>
    <property type="molecule type" value="Genomic_DNA"/>
</dbReference>
<evidence type="ECO:0000259" key="5">
    <source>
        <dbReference type="PROSITE" id="PS51007"/>
    </source>
</evidence>
<evidence type="ECO:0000256" key="4">
    <source>
        <dbReference type="PROSITE-ProRule" id="PRU00433"/>
    </source>
</evidence>
<gene>
    <name evidence="6" type="ORF">E4L98_14835</name>
</gene>
<sequence>MQGGDAARGKLLLAQYQCGACHRIEGVAAARGQIGPPLDGFGQRSYIAGSVPNAPGTLVRWLIDPAALKPGTAMPAMGVSADDARHMAAYLYATP</sequence>
<keyword evidence="2 4" id="KW-0479">Metal-binding</keyword>